<evidence type="ECO:0000256" key="1">
    <source>
        <dbReference type="ARBA" id="ARBA00022448"/>
    </source>
</evidence>
<comment type="caution">
    <text evidence="10">The sequence shown here is derived from an EMBL/GenBank/DDBJ whole genome shotgun (WGS) entry which is preliminary data.</text>
</comment>
<feature type="region of interest" description="Disordered" evidence="7">
    <location>
        <begin position="18"/>
        <end position="38"/>
    </location>
</feature>
<dbReference type="PANTHER" id="PTHR37823">
    <property type="entry name" value="CYTOCHROME C-553-LIKE"/>
    <property type="match status" value="1"/>
</dbReference>
<keyword evidence="2 6" id="KW-0349">Heme</keyword>
<proteinExistence type="predicted"/>
<dbReference type="InterPro" id="IPR011048">
    <property type="entry name" value="Haem_d1_sf"/>
</dbReference>
<dbReference type="SUPFAM" id="SSF51004">
    <property type="entry name" value="C-terminal (heme d1) domain of cytochrome cd1-nitrite reductase"/>
    <property type="match status" value="1"/>
</dbReference>
<evidence type="ECO:0000259" key="9">
    <source>
        <dbReference type="PROSITE" id="PS51007"/>
    </source>
</evidence>
<keyword evidence="5 6" id="KW-0408">Iron</keyword>
<evidence type="ECO:0000256" key="4">
    <source>
        <dbReference type="ARBA" id="ARBA00022982"/>
    </source>
</evidence>
<keyword evidence="1" id="KW-0813">Transport</keyword>
<feature type="compositionally biased region" description="Pro residues" evidence="7">
    <location>
        <begin position="20"/>
        <end position="31"/>
    </location>
</feature>
<evidence type="ECO:0000256" key="5">
    <source>
        <dbReference type="ARBA" id="ARBA00023004"/>
    </source>
</evidence>
<gene>
    <name evidence="10" type="ORF">ENT17_08470</name>
</gene>
<feature type="domain" description="Cytochrome c" evidence="9">
    <location>
        <begin position="174"/>
        <end position="253"/>
    </location>
</feature>
<feature type="chain" id="PRO_5028414576" evidence="8">
    <location>
        <begin position="23"/>
        <end position="681"/>
    </location>
</feature>
<dbReference type="InterPro" id="IPR051811">
    <property type="entry name" value="Cytochrome_c550/c551-like"/>
</dbReference>
<organism evidence="10">
    <name type="scientific">Bellilinea caldifistulae</name>
    <dbReference type="NCBI Taxonomy" id="360411"/>
    <lineage>
        <taxon>Bacteria</taxon>
        <taxon>Bacillati</taxon>
        <taxon>Chloroflexota</taxon>
        <taxon>Anaerolineae</taxon>
        <taxon>Anaerolineales</taxon>
        <taxon>Anaerolineaceae</taxon>
        <taxon>Bellilinea</taxon>
    </lineage>
</organism>
<feature type="domain" description="Cytochrome c" evidence="9">
    <location>
        <begin position="38"/>
        <end position="148"/>
    </location>
</feature>
<evidence type="ECO:0000313" key="10">
    <source>
        <dbReference type="EMBL" id="HGS87639.1"/>
    </source>
</evidence>
<dbReference type="CDD" id="cd20779">
    <property type="entry name" value="8prop_hemeD1_NirS"/>
    <property type="match status" value="1"/>
</dbReference>
<dbReference type="InterPro" id="IPR009056">
    <property type="entry name" value="Cyt_c-like_dom"/>
</dbReference>
<dbReference type="GO" id="GO:0046872">
    <property type="term" value="F:metal ion binding"/>
    <property type="evidence" value="ECO:0007669"/>
    <property type="project" value="UniProtKB-KW"/>
</dbReference>
<accession>A0A7C4KZM8</accession>
<dbReference type="InterPro" id="IPR003143">
    <property type="entry name" value="Cyt_cd1_C_sf"/>
</dbReference>
<dbReference type="SUPFAM" id="SSF46626">
    <property type="entry name" value="Cytochrome c"/>
    <property type="match status" value="2"/>
</dbReference>
<dbReference type="AlphaFoldDB" id="A0A7C4KZM8"/>
<dbReference type="Gene3D" id="2.140.10.20">
    <property type="entry name" value="C-terminal (heme d1) domain of cytochrome cd1-nitrite reductase"/>
    <property type="match status" value="1"/>
</dbReference>
<keyword evidence="8" id="KW-0732">Signal</keyword>
<keyword evidence="4" id="KW-0249">Electron transport</keyword>
<dbReference type="Pfam" id="PF02239">
    <property type="entry name" value="Cytochrom_D1"/>
    <property type="match status" value="1"/>
</dbReference>
<evidence type="ECO:0000256" key="6">
    <source>
        <dbReference type="PROSITE-ProRule" id="PRU00433"/>
    </source>
</evidence>
<protein>
    <submittedName>
        <fullName evidence="10">Nitrite reductase</fullName>
    </submittedName>
</protein>
<dbReference type="PANTHER" id="PTHR37823:SF4">
    <property type="entry name" value="MENAQUINOL-CYTOCHROME C REDUCTASE CYTOCHROME B_C SUBUNIT"/>
    <property type="match status" value="1"/>
</dbReference>
<sequence>MVSVLFLLAGLAACTAAPTTPAPVPTQPPLPSVSGETPQALDAPALLQKGGCGACHVIPGVPGAVGVIGPDLSQIGLTAAERVEDAAYTGTAKTALDYLHESIVKPDVFLAPDCNGAPCQKGLMTPALAAQFNEAELNAIVEYLASLKGETPPTGGVEATPPVEVGEAPALTAEEFEQARQIFFDRCAGCHGVLRNGATGPALTPDKTLPKGTLALASIIFNGTPRGMPDWGKQGVLTAEQAELMAKYIQNEPPAPPEMSMEQMRGFWKVLVAPEDRPSEPQHTRNWENFFVVTLRDAGQVAVIDGDTYEVVATLNTGYAVHISRMSATGRYVYTIGRDGKTALIDLWMDPPAVVAEVKTCYDARSVEVSKYNGPEGDFTDRYAIVGCYWPPHFVIVDGLTLEPLKVVSTRSYTYDTQEYHPEPRVASIVASHFSPKWVVNVKETGQIWLVDYTDVQNPAIKMLNAERFLHDGGWDASGRYFLVAANNANKIVVLDVQEEKVAAIVETEKIPHPGRGANWIDPVYGPVWSTSHLGEGALVAIGTDPVNHPEYAWKVVRTIPLPGAGSLFLKTHPNSPWIWVDHTLNPDEEIQRTVCVIAKANPVEPYKCWQVADYGRAVHFEYNLQGTQVWVSVWGRADDPGRTGEIVVYDDKTLEEIARIPNLVTPTGKFNVYNTVKDIY</sequence>
<evidence type="ECO:0000256" key="3">
    <source>
        <dbReference type="ARBA" id="ARBA00022723"/>
    </source>
</evidence>
<dbReference type="Gene3D" id="1.10.760.10">
    <property type="entry name" value="Cytochrome c-like domain"/>
    <property type="match status" value="2"/>
</dbReference>
<dbReference type="PROSITE" id="PS51007">
    <property type="entry name" value="CYTC"/>
    <property type="match status" value="2"/>
</dbReference>
<reference evidence="10" key="1">
    <citation type="journal article" date="2020" name="mSystems">
        <title>Genome- and Community-Level Interaction Insights into Carbon Utilization and Element Cycling Functions of Hydrothermarchaeota in Hydrothermal Sediment.</title>
        <authorList>
            <person name="Zhou Z."/>
            <person name="Liu Y."/>
            <person name="Xu W."/>
            <person name="Pan J."/>
            <person name="Luo Z.H."/>
            <person name="Li M."/>
        </authorList>
    </citation>
    <scope>NUCLEOTIDE SEQUENCE [LARGE SCALE GENOMIC DNA]</scope>
    <source>
        <strain evidence="10">SpSt-556</strain>
    </source>
</reference>
<dbReference type="GO" id="GO:0009055">
    <property type="term" value="F:electron transfer activity"/>
    <property type="evidence" value="ECO:0007669"/>
    <property type="project" value="InterPro"/>
</dbReference>
<evidence type="ECO:0000256" key="2">
    <source>
        <dbReference type="ARBA" id="ARBA00022617"/>
    </source>
</evidence>
<dbReference type="EMBL" id="DSXR01000084">
    <property type="protein sequence ID" value="HGS87639.1"/>
    <property type="molecule type" value="Genomic_DNA"/>
</dbReference>
<dbReference type="InterPro" id="IPR036909">
    <property type="entry name" value="Cyt_c-like_dom_sf"/>
</dbReference>
<keyword evidence="3 6" id="KW-0479">Metal-binding</keyword>
<evidence type="ECO:0000256" key="8">
    <source>
        <dbReference type="SAM" id="SignalP"/>
    </source>
</evidence>
<evidence type="ECO:0000256" key="7">
    <source>
        <dbReference type="SAM" id="MobiDB-lite"/>
    </source>
</evidence>
<name>A0A7C4KZM8_9CHLR</name>
<dbReference type="GO" id="GO:0020037">
    <property type="term" value="F:heme binding"/>
    <property type="evidence" value="ECO:0007669"/>
    <property type="project" value="InterPro"/>
</dbReference>
<feature type="signal peptide" evidence="8">
    <location>
        <begin position="1"/>
        <end position="22"/>
    </location>
</feature>
<dbReference type="Pfam" id="PF13442">
    <property type="entry name" value="Cytochrome_CBB3"/>
    <property type="match status" value="1"/>
</dbReference>